<evidence type="ECO:0000256" key="2">
    <source>
        <dbReference type="ARBA" id="ARBA00022603"/>
    </source>
</evidence>
<comment type="similarity">
    <text evidence="1">Belongs to the methyltransferase superfamily.</text>
</comment>
<dbReference type="Pfam" id="PF08241">
    <property type="entry name" value="Methyltransf_11"/>
    <property type="match status" value="1"/>
</dbReference>
<sequence>MAEGQGEQELPDFGEGSYWEEHYVKAAAEGEDVYDWLVGWTQLQWILEPLMGRDPRCAVLHLGNGNSPLPEEMFDAGYKDQTAVDISEAATLHMAARNRQRASIRWITADCRNLIQIPSDHYPLVVDKSTLDAFFCNDQHALAIMEFLKEAYRVTATGGTFVSVSMHRPKAVLPWLRHRLFRWTPSAIPFHEDDSRQGRPRCHIYICGNKRCKADESLEAHWPRIFQQVTLHPDSDLSSSDESDSEED</sequence>
<protein>
    <recommendedName>
        <fullName evidence="4">Methyltransferase type 11 domain-containing protein</fullName>
    </recommendedName>
</protein>
<evidence type="ECO:0000259" key="4">
    <source>
        <dbReference type="Pfam" id="PF08241"/>
    </source>
</evidence>
<dbReference type="Gene3D" id="3.40.50.150">
    <property type="entry name" value="Vaccinia Virus protein VP39"/>
    <property type="match status" value="1"/>
</dbReference>
<organism evidence="5 6">
    <name type="scientific">Effrenium voratum</name>
    <dbReference type="NCBI Taxonomy" id="2562239"/>
    <lineage>
        <taxon>Eukaryota</taxon>
        <taxon>Sar</taxon>
        <taxon>Alveolata</taxon>
        <taxon>Dinophyceae</taxon>
        <taxon>Suessiales</taxon>
        <taxon>Symbiodiniaceae</taxon>
        <taxon>Effrenium</taxon>
    </lineage>
</organism>
<dbReference type="CDD" id="cd02440">
    <property type="entry name" value="AdoMet_MTases"/>
    <property type="match status" value="1"/>
</dbReference>
<evidence type="ECO:0000256" key="1">
    <source>
        <dbReference type="ARBA" id="ARBA00008361"/>
    </source>
</evidence>
<dbReference type="SUPFAM" id="SSF53335">
    <property type="entry name" value="S-adenosyl-L-methionine-dependent methyltransferases"/>
    <property type="match status" value="1"/>
</dbReference>
<name>A0AA36IKX1_9DINO</name>
<keyword evidence="2" id="KW-0489">Methyltransferase</keyword>
<evidence type="ECO:0000256" key="3">
    <source>
        <dbReference type="ARBA" id="ARBA00022679"/>
    </source>
</evidence>
<dbReference type="AlphaFoldDB" id="A0AA36IKX1"/>
<dbReference type="PANTHER" id="PTHR12176">
    <property type="entry name" value="SAM-DEPENDENT METHYLTRANSFERASE SUPERFAMILY PROTEIN"/>
    <property type="match status" value="1"/>
</dbReference>
<dbReference type="InterPro" id="IPR013216">
    <property type="entry name" value="Methyltransf_11"/>
</dbReference>
<keyword evidence="6" id="KW-1185">Reference proteome</keyword>
<dbReference type="InterPro" id="IPR051419">
    <property type="entry name" value="Lys/N-term_MeTrsfase_sf"/>
</dbReference>
<dbReference type="InterPro" id="IPR029063">
    <property type="entry name" value="SAM-dependent_MTases_sf"/>
</dbReference>
<gene>
    <name evidence="5" type="ORF">EVOR1521_LOCUS14452</name>
</gene>
<reference evidence="5" key="1">
    <citation type="submission" date="2023-08" db="EMBL/GenBank/DDBJ databases">
        <authorList>
            <person name="Chen Y."/>
            <person name="Shah S."/>
            <person name="Dougan E. K."/>
            <person name="Thang M."/>
            <person name="Chan C."/>
        </authorList>
    </citation>
    <scope>NUCLEOTIDE SEQUENCE</scope>
</reference>
<proteinExistence type="inferred from homology"/>
<comment type="caution">
    <text evidence="5">The sequence shown here is derived from an EMBL/GenBank/DDBJ whole genome shotgun (WGS) entry which is preliminary data.</text>
</comment>
<dbReference type="EMBL" id="CAUJNA010001724">
    <property type="protein sequence ID" value="CAJ1388629.1"/>
    <property type="molecule type" value="Genomic_DNA"/>
</dbReference>
<evidence type="ECO:0000313" key="6">
    <source>
        <dbReference type="Proteomes" id="UP001178507"/>
    </source>
</evidence>
<dbReference type="Proteomes" id="UP001178507">
    <property type="component" value="Unassembled WGS sequence"/>
</dbReference>
<dbReference type="GO" id="GO:0008757">
    <property type="term" value="F:S-adenosylmethionine-dependent methyltransferase activity"/>
    <property type="evidence" value="ECO:0007669"/>
    <property type="project" value="InterPro"/>
</dbReference>
<feature type="domain" description="Methyltransferase type 11" evidence="4">
    <location>
        <begin position="60"/>
        <end position="162"/>
    </location>
</feature>
<keyword evidence="3" id="KW-0808">Transferase</keyword>
<evidence type="ECO:0000313" key="5">
    <source>
        <dbReference type="EMBL" id="CAJ1388629.1"/>
    </source>
</evidence>
<accession>A0AA36IKX1</accession>
<dbReference type="GO" id="GO:0032259">
    <property type="term" value="P:methylation"/>
    <property type="evidence" value="ECO:0007669"/>
    <property type="project" value="UniProtKB-KW"/>
</dbReference>